<dbReference type="AlphaFoldDB" id="A0A8J2L0H0"/>
<sequence length="85" mass="9969">MFWKQSLERASDFDPMRHQKPVADLNIMSVYDTLKFPDIADPKQWSLKTGLTESNLLKLQKLEPKTWSKENKLKVFVILHSHNDA</sequence>
<reference evidence="1" key="1">
    <citation type="submission" date="2021-06" db="EMBL/GenBank/DDBJ databases">
        <authorList>
            <person name="Hodson N. C."/>
            <person name="Mongue J. A."/>
            <person name="Jaron S. K."/>
        </authorList>
    </citation>
    <scope>NUCLEOTIDE SEQUENCE</scope>
</reference>
<feature type="non-terminal residue" evidence="1">
    <location>
        <position position="1"/>
    </location>
</feature>
<gene>
    <name evidence="1" type="ORF">AFUS01_LOCUS33679</name>
</gene>
<comment type="caution">
    <text evidence="1">The sequence shown here is derived from an EMBL/GenBank/DDBJ whole genome shotgun (WGS) entry which is preliminary data.</text>
</comment>
<accession>A0A8J2L0H0</accession>
<proteinExistence type="predicted"/>
<organism evidence="1 2">
    <name type="scientific">Allacma fusca</name>
    <dbReference type="NCBI Taxonomy" id="39272"/>
    <lineage>
        <taxon>Eukaryota</taxon>
        <taxon>Metazoa</taxon>
        <taxon>Ecdysozoa</taxon>
        <taxon>Arthropoda</taxon>
        <taxon>Hexapoda</taxon>
        <taxon>Collembola</taxon>
        <taxon>Symphypleona</taxon>
        <taxon>Sminthuridae</taxon>
        <taxon>Allacma</taxon>
    </lineage>
</organism>
<keyword evidence="2" id="KW-1185">Reference proteome</keyword>
<protein>
    <submittedName>
        <fullName evidence="1">Uncharacterized protein</fullName>
    </submittedName>
</protein>
<evidence type="ECO:0000313" key="2">
    <source>
        <dbReference type="Proteomes" id="UP000708208"/>
    </source>
</evidence>
<evidence type="ECO:0000313" key="1">
    <source>
        <dbReference type="EMBL" id="CAG7823462.1"/>
    </source>
</evidence>
<name>A0A8J2L0H0_9HEXA</name>
<dbReference type="Proteomes" id="UP000708208">
    <property type="component" value="Unassembled WGS sequence"/>
</dbReference>
<dbReference type="EMBL" id="CAJVCH010529567">
    <property type="protein sequence ID" value="CAG7823462.1"/>
    <property type="molecule type" value="Genomic_DNA"/>
</dbReference>